<evidence type="ECO:0000313" key="1">
    <source>
        <dbReference type="EMBL" id="UYP44049.1"/>
    </source>
</evidence>
<proteinExistence type="predicted"/>
<dbReference type="Gene3D" id="3.40.30.10">
    <property type="entry name" value="Glutaredoxin"/>
    <property type="match status" value="1"/>
</dbReference>
<reference evidence="1" key="1">
    <citation type="submission" date="2022-09" db="EMBL/GenBank/DDBJ databases">
        <title>Actin cytoskeleton and complex cell architecture in an #Asgard archaeon.</title>
        <authorList>
            <person name="Ponce Toledo R.I."/>
            <person name="Schleper C."/>
            <person name="Rodrigues Oliveira T."/>
            <person name="Wollweber F."/>
            <person name="Xu J."/>
            <person name="Rittmann S."/>
            <person name="Klingl A."/>
            <person name="Pilhofer M."/>
        </authorList>
    </citation>
    <scope>NUCLEOTIDE SEQUENCE</scope>
    <source>
        <strain evidence="1">B-35</strain>
    </source>
</reference>
<sequence length="120" mass="14360">MEYLDQDILKSLTNDKITKNCREFMKKFHIISKEDCSRCENLKNWFKNNKIKYEEWSIQDNEVKKRLLKDPKFLSSFCDENGCIVLTPVLYLDESGKYYMKQLFGIDGVRGEFIKKILEI</sequence>
<keyword evidence="2" id="KW-1185">Reference proteome</keyword>
<gene>
    <name evidence="1" type="ORF">NEF87_000334</name>
</gene>
<protein>
    <recommendedName>
        <fullName evidence="3">Glutaredoxin domain-containing protein</fullName>
    </recommendedName>
</protein>
<name>A0ABY6HKJ8_9ARCH</name>
<evidence type="ECO:0000313" key="2">
    <source>
        <dbReference type="Proteomes" id="UP001208689"/>
    </source>
</evidence>
<evidence type="ECO:0008006" key="3">
    <source>
        <dbReference type="Google" id="ProtNLM"/>
    </source>
</evidence>
<dbReference type="EMBL" id="CP104013">
    <property type="protein sequence ID" value="UYP44049.1"/>
    <property type="molecule type" value="Genomic_DNA"/>
</dbReference>
<dbReference type="Proteomes" id="UP001208689">
    <property type="component" value="Chromosome"/>
</dbReference>
<accession>A0ABY6HKJ8</accession>
<organism evidence="1 2">
    <name type="scientific">Candidatus Lokiarchaeum ossiferum</name>
    <dbReference type="NCBI Taxonomy" id="2951803"/>
    <lineage>
        <taxon>Archaea</taxon>
        <taxon>Promethearchaeati</taxon>
        <taxon>Promethearchaeota</taxon>
        <taxon>Promethearchaeia</taxon>
        <taxon>Promethearchaeales</taxon>
        <taxon>Promethearchaeaceae</taxon>
        <taxon>Candidatus Lokiarchaeum</taxon>
    </lineage>
</organism>